<dbReference type="RefSeq" id="WP_100388607.1">
    <property type="nucleotide sequence ID" value="NZ_BMZU01000001.1"/>
</dbReference>
<dbReference type="InterPro" id="IPR009057">
    <property type="entry name" value="Homeodomain-like_sf"/>
</dbReference>
<dbReference type="Pfam" id="PF00440">
    <property type="entry name" value="TetR_N"/>
    <property type="match status" value="1"/>
</dbReference>
<dbReference type="GO" id="GO:0000976">
    <property type="term" value="F:transcription cis-regulatory region binding"/>
    <property type="evidence" value="ECO:0007669"/>
    <property type="project" value="TreeGrafter"/>
</dbReference>
<evidence type="ECO:0000259" key="3">
    <source>
        <dbReference type="PROSITE" id="PS50977"/>
    </source>
</evidence>
<gene>
    <name evidence="4" type="ORF">CLV85_1154</name>
</gene>
<reference evidence="4 5" key="1">
    <citation type="submission" date="2017-11" db="EMBL/GenBank/DDBJ databases">
        <title>Genomic Encyclopedia of Archaeal and Bacterial Type Strains, Phase II (KMG-II): From Individual Species to Whole Genera.</title>
        <authorList>
            <person name="Goeker M."/>
        </authorList>
    </citation>
    <scope>NUCLEOTIDE SEQUENCE [LARGE SCALE GENOMIC DNA]</scope>
    <source>
        <strain evidence="4 5">DSM 16400</strain>
    </source>
</reference>
<dbReference type="EMBL" id="PGFH01000001">
    <property type="protein sequence ID" value="PJJ81968.1"/>
    <property type="molecule type" value="Genomic_DNA"/>
</dbReference>
<dbReference type="InterPro" id="IPR001647">
    <property type="entry name" value="HTH_TetR"/>
</dbReference>
<evidence type="ECO:0000256" key="1">
    <source>
        <dbReference type="ARBA" id="ARBA00023125"/>
    </source>
</evidence>
<name>A0A2M9D8K2_9MICO</name>
<evidence type="ECO:0000313" key="4">
    <source>
        <dbReference type="EMBL" id="PJJ81968.1"/>
    </source>
</evidence>
<dbReference type="PANTHER" id="PTHR30055">
    <property type="entry name" value="HTH-TYPE TRANSCRIPTIONAL REGULATOR RUTR"/>
    <property type="match status" value="1"/>
</dbReference>
<dbReference type="InterPro" id="IPR050109">
    <property type="entry name" value="HTH-type_TetR-like_transc_reg"/>
</dbReference>
<dbReference type="PANTHER" id="PTHR30055:SF146">
    <property type="entry name" value="HTH-TYPE TRANSCRIPTIONAL DUAL REGULATOR CECR"/>
    <property type="match status" value="1"/>
</dbReference>
<keyword evidence="1 2" id="KW-0238">DNA-binding</keyword>
<protein>
    <submittedName>
        <fullName evidence="4">TetR family transcriptional regulator</fullName>
    </submittedName>
</protein>
<dbReference type="SUPFAM" id="SSF46689">
    <property type="entry name" value="Homeodomain-like"/>
    <property type="match status" value="1"/>
</dbReference>
<evidence type="ECO:0000313" key="5">
    <source>
        <dbReference type="Proteomes" id="UP000231742"/>
    </source>
</evidence>
<dbReference type="AlphaFoldDB" id="A0A2M9D8K2"/>
<dbReference type="PROSITE" id="PS50977">
    <property type="entry name" value="HTH_TETR_2"/>
    <property type="match status" value="1"/>
</dbReference>
<feature type="DNA-binding region" description="H-T-H motif" evidence="2">
    <location>
        <begin position="34"/>
        <end position="53"/>
    </location>
</feature>
<comment type="caution">
    <text evidence="4">The sequence shown here is derived from an EMBL/GenBank/DDBJ whole genome shotgun (WGS) entry which is preliminary data.</text>
</comment>
<evidence type="ECO:0000256" key="2">
    <source>
        <dbReference type="PROSITE-ProRule" id="PRU00335"/>
    </source>
</evidence>
<organism evidence="4 5">
    <name type="scientific">Salinibacterium amurskyense</name>
    <dbReference type="NCBI Taxonomy" id="205941"/>
    <lineage>
        <taxon>Bacteria</taxon>
        <taxon>Bacillati</taxon>
        <taxon>Actinomycetota</taxon>
        <taxon>Actinomycetes</taxon>
        <taxon>Micrococcales</taxon>
        <taxon>Microbacteriaceae</taxon>
        <taxon>Salinibacterium</taxon>
    </lineage>
</organism>
<sequence>MPASTTLSTAELRRPIVAAAALSEFARGGFHGTTIADVAREARISPAYVFKLFPGKEALFVAALEACFDEVIAALSSGADAASDQSPTGILDAMADAYAELIGDRRLLSIQVHAQSITHIPEVGAGLREGLARVTSFAKERSNGSNADVQRFMAYGQLCHLIVTAGVEGETQPWAEILTHGIRHP</sequence>
<dbReference type="OrthoDB" id="3691941at2"/>
<accession>A0A2M9D8K2</accession>
<dbReference type="GO" id="GO:0003700">
    <property type="term" value="F:DNA-binding transcription factor activity"/>
    <property type="evidence" value="ECO:0007669"/>
    <property type="project" value="TreeGrafter"/>
</dbReference>
<proteinExistence type="predicted"/>
<dbReference type="Proteomes" id="UP000231742">
    <property type="component" value="Unassembled WGS sequence"/>
</dbReference>
<dbReference type="Gene3D" id="1.10.357.10">
    <property type="entry name" value="Tetracycline Repressor, domain 2"/>
    <property type="match status" value="1"/>
</dbReference>
<feature type="domain" description="HTH tetR-type" evidence="3">
    <location>
        <begin position="11"/>
        <end position="71"/>
    </location>
</feature>
<keyword evidence="5" id="KW-1185">Reference proteome</keyword>